<reference evidence="1" key="1">
    <citation type="submission" date="2022-08" db="EMBL/GenBank/DDBJ databases">
        <title>Genome sequencing of Pelomonas sp. UHG3.</title>
        <authorList>
            <person name="So Y."/>
        </authorList>
    </citation>
    <scope>NUCLEOTIDE SEQUENCE</scope>
    <source>
        <strain evidence="1">UHG3</strain>
    </source>
</reference>
<name>A0ACC6CEH8_9BURK</name>
<dbReference type="EMBL" id="JAPPUY010000004">
    <property type="protein sequence ID" value="MCY4746779.1"/>
    <property type="molecule type" value="Genomic_DNA"/>
</dbReference>
<evidence type="ECO:0000313" key="1">
    <source>
        <dbReference type="EMBL" id="MCY4746779.1"/>
    </source>
</evidence>
<keyword evidence="2" id="KW-1185">Reference proteome</keyword>
<dbReference type="Proteomes" id="UP001076464">
    <property type="component" value="Unassembled WGS sequence"/>
</dbReference>
<proteinExistence type="predicted"/>
<evidence type="ECO:0000313" key="2">
    <source>
        <dbReference type="Proteomes" id="UP001076464"/>
    </source>
</evidence>
<accession>A0ACC6CEH8</accession>
<comment type="caution">
    <text evidence="1">The sequence shown here is derived from an EMBL/GenBank/DDBJ whole genome shotgun (WGS) entry which is preliminary data.</text>
</comment>
<organism evidence="1 2">
    <name type="scientific">Roseateles hydrophilus</name>
    <dbReference type="NCBI Taxonomy" id="2975054"/>
    <lineage>
        <taxon>Bacteria</taxon>
        <taxon>Pseudomonadati</taxon>
        <taxon>Pseudomonadota</taxon>
        <taxon>Betaproteobacteria</taxon>
        <taxon>Burkholderiales</taxon>
        <taxon>Sphaerotilaceae</taxon>
        <taxon>Roseateles</taxon>
    </lineage>
</organism>
<sequence length="132" mass="14582">MTCCRRSSSRSCAASLRDRQRGLTLIGLLFWGAVIAMLAVVAMKVFPTVLEYYTVKSVVNRIASGNPPTVPAARAEFDRATITEYSIQSIKSGDLVISKDGNDKVVIEFGWDKEIDLFGPVYLVIKYRGSSR</sequence>
<protein>
    <submittedName>
        <fullName evidence="1">DUF4845 domain-containing protein</fullName>
    </submittedName>
</protein>
<gene>
    <name evidence="1" type="ORF">NYO99_17515</name>
</gene>